<feature type="transmembrane region" description="Helical" evidence="1">
    <location>
        <begin position="896"/>
        <end position="916"/>
    </location>
</feature>
<dbReference type="PANTHER" id="PTHR32063:SF77">
    <property type="entry name" value="ACR FAMILY TRANSPORT PROTEIN"/>
    <property type="match status" value="1"/>
</dbReference>
<keyword evidence="1" id="KW-0812">Transmembrane</keyword>
<accession>A0ABT1XAI6</accession>
<dbReference type="PANTHER" id="PTHR32063">
    <property type="match status" value="1"/>
</dbReference>
<dbReference type="InterPro" id="IPR001036">
    <property type="entry name" value="Acrflvin-R"/>
</dbReference>
<feature type="transmembrane region" description="Helical" evidence="1">
    <location>
        <begin position="535"/>
        <end position="555"/>
    </location>
</feature>
<feature type="transmembrane region" description="Helical" evidence="1">
    <location>
        <begin position="999"/>
        <end position="1025"/>
    </location>
</feature>
<dbReference type="PRINTS" id="PR00702">
    <property type="entry name" value="ACRIFLAVINRP"/>
</dbReference>
<keyword evidence="3" id="KW-1185">Reference proteome</keyword>
<dbReference type="Gene3D" id="3.30.70.1430">
    <property type="entry name" value="Multidrug efflux transporter AcrB pore domain"/>
    <property type="match status" value="2"/>
</dbReference>
<feature type="transmembrane region" description="Helical" evidence="1">
    <location>
        <begin position="371"/>
        <end position="392"/>
    </location>
</feature>
<dbReference type="Proteomes" id="UP001524642">
    <property type="component" value="Unassembled WGS sequence"/>
</dbReference>
<keyword evidence="1" id="KW-1133">Transmembrane helix</keyword>
<dbReference type="SUPFAM" id="SSF82866">
    <property type="entry name" value="Multidrug efflux transporter AcrB transmembrane domain"/>
    <property type="match status" value="2"/>
</dbReference>
<organism evidence="2 3">
    <name type="scientific">Roseomonas populi</name>
    <dbReference type="NCBI Taxonomy" id="3121582"/>
    <lineage>
        <taxon>Bacteria</taxon>
        <taxon>Pseudomonadati</taxon>
        <taxon>Pseudomonadota</taxon>
        <taxon>Alphaproteobacteria</taxon>
        <taxon>Acetobacterales</taxon>
        <taxon>Roseomonadaceae</taxon>
        <taxon>Roseomonas</taxon>
    </lineage>
</organism>
<feature type="transmembrane region" description="Helical" evidence="1">
    <location>
        <begin position="476"/>
        <end position="503"/>
    </location>
</feature>
<dbReference type="Gene3D" id="1.20.1640.10">
    <property type="entry name" value="Multidrug efflux transporter AcrB transmembrane domain"/>
    <property type="match status" value="2"/>
</dbReference>
<dbReference type="Gene3D" id="3.30.70.1440">
    <property type="entry name" value="Multidrug efflux transporter AcrB pore domain"/>
    <property type="match status" value="1"/>
</dbReference>
<proteinExistence type="predicted"/>
<evidence type="ECO:0000256" key="1">
    <source>
        <dbReference type="SAM" id="Phobius"/>
    </source>
</evidence>
<sequence length="1057" mass="110674">MSDAMHSPSPTEHRNLSAWSIRNPVATAVLFAVLTLAGLLAFPTLRINNTPDLDLPAVVVTVAQPGAAPSELETQVTRRVEDALAGLGDVKHITSTVVDGASTTAIEFAVGTNVDRATNDVRDKVAQIRADLPAAIRDPVITRVEATGGAILTYTVASPRMGEEELSWFVEDTVAKALLSVPGVAEVNRVGGVTREVRVALRPDRLVALGLTAGQVNEQLRSLNVNLPGGRGNLGEGEQAIRTLGSAPSVAALRDRPIILPGGRTARLGEIADVIDATAEVRSAARLDGRPVVAFEVLRTRGSSEVRVAEGVAARVVELQAAHPGVTIVKVADTVGFVLAGYHGAIEALLVGAGLAVLVVWVFLRDWRATAIASLAMPLSLIPTFFVMKWLGFSINNITLLGLTLVVGVLVDDAIVEIENIVRHLRARRDGSAMQAALDASAEIGLAVVATTATILAVFVPVAFMPGIPGQFFRQFGLTVATAVFFSLVVARMLTPLLGAYLLKPKTHAGSEEVGDGAVGRRYISLLGWCLRHRWTTLAGATAFFALSVALIPLIPQDFVPAADRGRASLAMELAPGATLADTEAAAAEVARILRARPEVASVFTSLGTRSAGGGPALGSSTKEGEPRLASFTVTLVPRARRALSQQQIEAALRPALERIPGARFRFGADGQSGAKLSVTLVSDDAVALEGAVRDLERQVRTIPQLASARSTASLSRPELQIVPDEARAAELGVSPTAIATTARIATTGDVDQNLARFNLSDRQIPIRVMLDEPARGDLTALRSLRVEGRAGLAVPLNAVAEIRYGAGPAQIERLDRVRKATVEAELNGLALGDATKLVAALPVMRNLPAGVRERATGDAEVMQELFGSFVVALLTGVGLVYLVLVLLFGGVLQPLTIMSSLPLSLGGALMALLLAQKALGISAVIGVLMLMGIVAKNSILLVEYAIEARRAGMPRTTALVEAARKRARPIVMTTIAMAAGMAHIALGVGADAEFRAPMALVVIGGLITSTLLSLVVVPVVYAVLDDLGAWLARLGSPRRARSVGRHAAAAPEGVGQ</sequence>
<name>A0ABT1XAI6_9PROT</name>
<dbReference type="SUPFAM" id="SSF82714">
    <property type="entry name" value="Multidrug efflux transporter AcrB TolC docking domain, DN and DC subdomains"/>
    <property type="match status" value="2"/>
</dbReference>
<feature type="transmembrane region" description="Helical" evidence="1">
    <location>
        <begin position="340"/>
        <end position="364"/>
    </location>
</feature>
<feature type="transmembrane region" description="Helical" evidence="1">
    <location>
        <begin position="437"/>
        <end position="464"/>
    </location>
</feature>
<feature type="transmembrane region" description="Helical" evidence="1">
    <location>
        <begin position="398"/>
        <end position="416"/>
    </location>
</feature>
<evidence type="ECO:0000313" key="3">
    <source>
        <dbReference type="Proteomes" id="UP001524642"/>
    </source>
</evidence>
<dbReference type="SUPFAM" id="SSF82693">
    <property type="entry name" value="Multidrug efflux transporter AcrB pore domain, PN1, PN2, PC1 and PC2 subdomains"/>
    <property type="match status" value="3"/>
</dbReference>
<dbReference type="Gene3D" id="3.30.2090.10">
    <property type="entry name" value="Multidrug efflux transporter AcrB TolC docking domain, DN and DC subdomains"/>
    <property type="match status" value="2"/>
</dbReference>
<evidence type="ECO:0000313" key="2">
    <source>
        <dbReference type="EMBL" id="MCR0985147.1"/>
    </source>
</evidence>
<dbReference type="EMBL" id="JANJOU010000029">
    <property type="protein sequence ID" value="MCR0985147.1"/>
    <property type="molecule type" value="Genomic_DNA"/>
</dbReference>
<feature type="transmembrane region" description="Helical" evidence="1">
    <location>
        <begin position="866"/>
        <end position="889"/>
    </location>
</feature>
<comment type="caution">
    <text evidence="2">The sequence shown here is derived from an EMBL/GenBank/DDBJ whole genome shotgun (WGS) entry which is preliminary data.</text>
</comment>
<dbReference type="Pfam" id="PF00873">
    <property type="entry name" value="ACR_tran"/>
    <property type="match status" value="1"/>
</dbReference>
<reference evidence="2 3" key="1">
    <citation type="submission" date="2022-06" db="EMBL/GenBank/DDBJ databases">
        <title>Roseomonas CN29.</title>
        <authorList>
            <person name="Cheng Y."/>
            <person name="He X."/>
        </authorList>
    </citation>
    <scope>NUCLEOTIDE SEQUENCE [LARGE SCALE GENOMIC DNA]</scope>
    <source>
        <strain evidence="2 3">CN29</strain>
    </source>
</reference>
<keyword evidence="1" id="KW-0472">Membrane</keyword>
<dbReference type="Gene3D" id="3.30.70.1320">
    <property type="entry name" value="Multidrug efflux transporter AcrB pore domain like"/>
    <property type="match status" value="1"/>
</dbReference>
<feature type="transmembrane region" description="Helical" evidence="1">
    <location>
        <begin position="968"/>
        <end position="987"/>
    </location>
</feature>
<gene>
    <name evidence="2" type="ORF">NRP21_24140</name>
</gene>
<dbReference type="InterPro" id="IPR027463">
    <property type="entry name" value="AcrB_DN_DC_subdom"/>
</dbReference>
<dbReference type="RefSeq" id="WP_257718799.1">
    <property type="nucleotide sequence ID" value="NZ_JANJOU010000029.1"/>
</dbReference>
<protein>
    <submittedName>
        <fullName evidence="2">Efflux RND transporter permease subunit</fullName>
    </submittedName>
</protein>
<feature type="transmembrane region" description="Helical" evidence="1">
    <location>
        <begin position="922"/>
        <end position="947"/>
    </location>
</feature>